<dbReference type="PANTHER" id="PTHR46354">
    <property type="entry name" value="DOG1 DOMAIN-CONTAINING PROTEIN"/>
    <property type="match status" value="1"/>
</dbReference>
<dbReference type="OrthoDB" id="1889475at2759"/>
<evidence type="ECO:0000256" key="1">
    <source>
        <dbReference type="SAM" id="Coils"/>
    </source>
</evidence>
<name>A0A8S0RH07_OLEEU</name>
<reference evidence="3 4" key="1">
    <citation type="submission" date="2019-12" db="EMBL/GenBank/DDBJ databases">
        <authorList>
            <person name="Alioto T."/>
            <person name="Alioto T."/>
            <person name="Gomez Garrido J."/>
        </authorList>
    </citation>
    <scope>NUCLEOTIDE SEQUENCE [LARGE SCALE GENOMIC DNA]</scope>
</reference>
<dbReference type="PANTHER" id="PTHR46354:SF13">
    <property type="entry name" value="PROTEIN DOG1-LIKE 4"/>
    <property type="match status" value="1"/>
</dbReference>
<feature type="coiled-coil region" evidence="1">
    <location>
        <begin position="115"/>
        <end position="142"/>
    </location>
</feature>
<comment type="caution">
    <text evidence="3">The sequence shown here is derived from an EMBL/GenBank/DDBJ whole genome shotgun (WGS) entry which is preliminary data.</text>
</comment>
<feature type="domain" description="DOG1" evidence="2">
    <location>
        <begin position="7"/>
        <end position="225"/>
    </location>
</feature>
<evidence type="ECO:0000259" key="2">
    <source>
        <dbReference type="PROSITE" id="PS51806"/>
    </source>
</evidence>
<dbReference type="Gramene" id="OE9A061200T1">
    <property type="protein sequence ID" value="OE9A061200C1"/>
    <property type="gene ID" value="OE9A061200"/>
</dbReference>
<evidence type="ECO:0000313" key="4">
    <source>
        <dbReference type="Proteomes" id="UP000594638"/>
    </source>
</evidence>
<proteinExistence type="predicted"/>
<dbReference type="InterPro" id="IPR051886">
    <property type="entry name" value="Seed_Dev/Stress_Resp_Reg"/>
</dbReference>
<dbReference type="GO" id="GO:0006351">
    <property type="term" value="P:DNA-templated transcription"/>
    <property type="evidence" value="ECO:0007669"/>
    <property type="project" value="InterPro"/>
</dbReference>
<sequence>MAGSIFRATFTSFFEKWLVSQQTHLEELLFLSESINKDEEKCKDLVAKVLSHYQKYYQEKTELVNSDVFLCFSPPWLTSFERSLLWISGFKPSMVFPLLKNSVGEFLSEEQSHRIELARAEIRRGERDIEQALARIQESLAEPPIFYLMKKMGKLVDGEVTEFDTAMDDLKKSMAVIISDADDLRASTVRKIVEILSPVQSVKFLAAAAEFQLQSRKLGLQKESTVANQSA</sequence>
<gene>
    <name evidence="3" type="ORF">OLEA9_A061200</name>
</gene>
<evidence type="ECO:0000313" key="3">
    <source>
        <dbReference type="EMBL" id="CAA2978891.1"/>
    </source>
</evidence>
<keyword evidence="1" id="KW-0175">Coiled coil</keyword>
<accession>A0A8S0RH07</accession>
<dbReference type="GO" id="GO:0043565">
    <property type="term" value="F:sequence-specific DNA binding"/>
    <property type="evidence" value="ECO:0007669"/>
    <property type="project" value="InterPro"/>
</dbReference>
<dbReference type="Pfam" id="PF14144">
    <property type="entry name" value="DOG1"/>
    <property type="match status" value="1"/>
</dbReference>
<dbReference type="AlphaFoldDB" id="A0A8S0RH07"/>
<dbReference type="InterPro" id="IPR025422">
    <property type="entry name" value="TGA_domain"/>
</dbReference>
<organism evidence="3 4">
    <name type="scientific">Olea europaea subsp. europaea</name>
    <dbReference type="NCBI Taxonomy" id="158383"/>
    <lineage>
        <taxon>Eukaryota</taxon>
        <taxon>Viridiplantae</taxon>
        <taxon>Streptophyta</taxon>
        <taxon>Embryophyta</taxon>
        <taxon>Tracheophyta</taxon>
        <taxon>Spermatophyta</taxon>
        <taxon>Magnoliopsida</taxon>
        <taxon>eudicotyledons</taxon>
        <taxon>Gunneridae</taxon>
        <taxon>Pentapetalae</taxon>
        <taxon>asterids</taxon>
        <taxon>lamiids</taxon>
        <taxon>Lamiales</taxon>
        <taxon>Oleaceae</taxon>
        <taxon>Oleeae</taxon>
        <taxon>Olea</taxon>
    </lineage>
</organism>
<keyword evidence="4" id="KW-1185">Reference proteome</keyword>
<protein>
    <submittedName>
        <fullName evidence="3">DOG1-like 4</fullName>
    </submittedName>
</protein>
<dbReference type="EMBL" id="CACTIH010003623">
    <property type="protein sequence ID" value="CAA2978891.1"/>
    <property type="molecule type" value="Genomic_DNA"/>
</dbReference>
<dbReference type="Proteomes" id="UP000594638">
    <property type="component" value="Unassembled WGS sequence"/>
</dbReference>
<dbReference type="PROSITE" id="PS51806">
    <property type="entry name" value="DOG1"/>
    <property type="match status" value="1"/>
</dbReference>